<feature type="compositionally biased region" description="Pro residues" evidence="1">
    <location>
        <begin position="264"/>
        <end position="275"/>
    </location>
</feature>
<reference evidence="3 4" key="1">
    <citation type="submission" date="2014-07" db="EMBL/GenBank/DDBJ databases">
        <title>Complete Genome Sequence of Dyella japonica Strain A8 Isolated from Malaysian Tropical Soil.</title>
        <authorList>
            <person name="Hui R.K.H."/>
            <person name="Chen J.-W."/>
            <person name="Chan K.-G."/>
            <person name="Leung F.C.C."/>
        </authorList>
    </citation>
    <scope>NUCLEOTIDE SEQUENCE [LARGE SCALE GENOMIC DNA]</scope>
    <source>
        <strain evidence="3 4">A8</strain>
    </source>
</reference>
<name>A0A075JWJ6_9GAMM</name>
<accession>A0A075JWJ6</accession>
<evidence type="ECO:0000313" key="4">
    <source>
        <dbReference type="Proteomes" id="UP000027987"/>
    </source>
</evidence>
<dbReference type="KEGG" id="dja:HY57_00520"/>
<evidence type="ECO:0000313" key="3">
    <source>
        <dbReference type="EMBL" id="AIF45852.1"/>
    </source>
</evidence>
<feature type="signal peptide" evidence="2">
    <location>
        <begin position="1"/>
        <end position="27"/>
    </location>
</feature>
<feature type="region of interest" description="Disordered" evidence="1">
    <location>
        <begin position="169"/>
        <end position="200"/>
    </location>
</feature>
<proteinExistence type="predicted"/>
<keyword evidence="4" id="KW-1185">Reference proteome</keyword>
<dbReference type="Proteomes" id="UP000027987">
    <property type="component" value="Chromosome"/>
</dbReference>
<evidence type="ECO:0000256" key="2">
    <source>
        <dbReference type="SAM" id="SignalP"/>
    </source>
</evidence>
<sequence>MPAGIVAMNTVGKVLLGLTALMASAQAAAVGRLVDLTVYDRTSQQELPVYRHDGRYYVAGQPGHRYQIQLRSQEQMRMLGVLSVDGVNVLSGDTADWSQTGYVLQPYAAADILGWRKSLSEVADFVFADAPRSYAARTGRPDNVGVIGIAVFLPRRMIHPLPMPAPMPMPEASTADQRMQPTEPAPPAPAAPAMQAPPVTNASTPALAAKARAEGPLGTGHGERENSVVSYTDFERASSSPNEVITVYYDTRERLIAQGVIPGDMPPPGTRPDPFPGHFVPDPR</sequence>
<dbReference type="AlphaFoldDB" id="A0A075JWJ6"/>
<protein>
    <submittedName>
        <fullName evidence="3">Uncharacterized protein</fullName>
    </submittedName>
</protein>
<dbReference type="HOGENOM" id="CLU_074033_0_0_6"/>
<organism evidence="3 4">
    <name type="scientific">Dyella japonica A8</name>
    <dbReference type="NCBI Taxonomy" id="1217721"/>
    <lineage>
        <taxon>Bacteria</taxon>
        <taxon>Pseudomonadati</taxon>
        <taxon>Pseudomonadota</taxon>
        <taxon>Gammaproteobacteria</taxon>
        <taxon>Lysobacterales</taxon>
        <taxon>Rhodanobacteraceae</taxon>
        <taxon>Dyella</taxon>
    </lineage>
</organism>
<keyword evidence="2" id="KW-0732">Signal</keyword>
<feature type="chain" id="PRO_5001706504" evidence="2">
    <location>
        <begin position="28"/>
        <end position="284"/>
    </location>
</feature>
<gene>
    <name evidence="3" type="ORF">HY57_00520</name>
</gene>
<evidence type="ECO:0000256" key="1">
    <source>
        <dbReference type="SAM" id="MobiDB-lite"/>
    </source>
</evidence>
<dbReference type="EMBL" id="CP008884">
    <property type="protein sequence ID" value="AIF45852.1"/>
    <property type="molecule type" value="Genomic_DNA"/>
</dbReference>
<dbReference type="PATRIC" id="fig|1217721.7.peg.106"/>
<dbReference type="STRING" id="1217721.HY57_00520"/>
<feature type="region of interest" description="Disordered" evidence="1">
    <location>
        <begin position="260"/>
        <end position="284"/>
    </location>
</feature>